<dbReference type="AlphaFoldDB" id="A0A1H2PJX3"/>
<evidence type="ECO:0000313" key="6">
    <source>
        <dbReference type="Proteomes" id="UP000243719"/>
    </source>
</evidence>
<evidence type="ECO:0000313" key="5">
    <source>
        <dbReference type="EMBL" id="SDV46688.1"/>
    </source>
</evidence>
<evidence type="ECO:0000259" key="4">
    <source>
        <dbReference type="PROSITE" id="PS50076"/>
    </source>
</evidence>
<dbReference type="PANTHER" id="PTHR43096">
    <property type="entry name" value="DNAJ HOMOLOG 1, MITOCHONDRIAL-RELATED"/>
    <property type="match status" value="1"/>
</dbReference>
<dbReference type="InterPro" id="IPR036869">
    <property type="entry name" value="J_dom_sf"/>
</dbReference>
<evidence type="ECO:0000256" key="1">
    <source>
        <dbReference type="ARBA" id="ARBA00022490"/>
    </source>
</evidence>
<feature type="domain" description="J" evidence="4">
    <location>
        <begin position="5"/>
        <end position="69"/>
    </location>
</feature>
<dbReference type="OrthoDB" id="9779889at2"/>
<dbReference type="CDD" id="cd10747">
    <property type="entry name" value="DnaJ_C"/>
    <property type="match status" value="1"/>
</dbReference>
<protein>
    <submittedName>
        <fullName evidence="5">Curved DNA-binding protein</fullName>
    </submittedName>
</protein>
<dbReference type="PRINTS" id="PR00625">
    <property type="entry name" value="JDOMAIN"/>
</dbReference>
<dbReference type="GO" id="GO:0051082">
    <property type="term" value="F:unfolded protein binding"/>
    <property type="evidence" value="ECO:0007669"/>
    <property type="project" value="InterPro"/>
</dbReference>
<keyword evidence="3" id="KW-0143">Chaperone</keyword>
<dbReference type="FunFam" id="2.60.260.20:FF:000008">
    <property type="entry name" value="Curved DNA-binding protein"/>
    <property type="match status" value="1"/>
</dbReference>
<dbReference type="GO" id="GO:0042026">
    <property type="term" value="P:protein refolding"/>
    <property type="evidence" value="ECO:0007669"/>
    <property type="project" value="TreeGrafter"/>
</dbReference>
<dbReference type="Pfam" id="PF01556">
    <property type="entry name" value="DnaJ_C"/>
    <property type="match status" value="1"/>
</dbReference>
<dbReference type="GO" id="GO:0005737">
    <property type="term" value="C:cytoplasm"/>
    <property type="evidence" value="ECO:0007669"/>
    <property type="project" value="TreeGrafter"/>
</dbReference>
<reference evidence="6" key="1">
    <citation type="submission" date="2016-09" db="EMBL/GenBank/DDBJ databases">
        <authorList>
            <person name="Varghese N."/>
            <person name="Submissions S."/>
        </authorList>
    </citation>
    <scope>NUCLEOTIDE SEQUENCE [LARGE SCALE GENOMIC DNA]</scope>
    <source>
        <strain evidence="6">JS23</strain>
    </source>
</reference>
<sequence length="310" mass="33860">MKYKDYYDTLGVPRTASQDEIKSAHRKLARKFHPDVNKEADAEARFKEMNEAYQVLRDPEKRAAYDRMGANWQAGQDFRPPPNWDAGFEFTGQGNGGGEDFSDFFESLFGQRGAGRSYRQSHASGQDHHARIVIDLADSYRGAKRTFSLQMPGIDASGRQTTQQRTLDVTIPKGVRAGQHLRLAGQGGPGIGQGPAGDLFLEIAFAANNRYQVDGRDVSIEIPVAPWEAALGARIPVPLPDGTVEVTVPAGSASGRKLRLKGKGIPGNPPGDFYVVLSIALPAADSDQARQAYEAMQRAFDFNPRINLNG</sequence>
<dbReference type="InterPro" id="IPR002939">
    <property type="entry name" value="DnaJ_C"/>
</dbReference>
<dbReference type="Proteomes" id="UP000243719">
    <property type="component" value="Unassembled WGS sequence"/>
</dbReference>
<dbReference type="SUPFAM" id="SSF46565">
    <property type="entry name" value="Chaperone J-domain"/>
    <property type="match status" value="1"/>
</dbReference>
<proteinExistence type="predicted"/>
<dbReference type="InterPro" id="IPR001623">
    <property type="entry name" value="DnaJ_domain"/>
</dbReference>
<dbReference type="FunFam" id="2.60.260.20:FF:000013">
    <property type="entry name" value="DnaJ subfamily B member 11"/>
    <property type="match status" value="1"/>
</dbReference>
<dbReference type="InterPro" id="IPR018253">
    <property type="entry name" value="DnaJ_domain_CS"/>
</dbReference>
<dbReference type="SUPFAM" id="SSF49493">
    <property type="entry name" value="HSP40/DnaJ peptide-binding domain"/>
    <property type="match status" value="2"/>
</dbReference>
<dbReference type="PROSITE" id="PS00636">
    <property type="entry name" value="DNAJ_1"/>
    <property type="match status" value="1"/>
</dbReference>
<gene>
    <name evidence="5" type="ORF">SAMN05216551_101547</name>
</gene>
<dbReference type="STRING" id="1770053.SAMN05216551_101547"/>
<dbReference type="SMART" id="SM00271">
    <property type="entry name" value="DnaJ"/>
    <property type="match status" value="1"/>
</dbReference>
<dbReference type="InterPro" id="IPR008971">
    <property type="entry name" value="HSP40/DnaJ_pept-bd"/>
</dbReference>
<dbReference type="Gene3D" id="1.10.287.110">
    <property type="entry name" value="DnaJ domain"/>
    <property type="match status" value="1"/>
</dbReference>
<dbReference type="Gene3D" id="2.60.260.20">
    <property type="entry name" value="Urease metallochaperone UreE, N-terminal domain"/>
    <property type="match status" value="2"/>
</dbReference>
<evidence type="ECO:0000256" key="3">
    <source>
        <dbReference type="ARBA" id="ARBA00023186"/>
    </source>
</evidence>
<name>A0A1H2PJX3_9BURK</name>
<keyword evidence="6" id="KW-1185">Reference proteome</keyword>
<dbReference type="GO" id="GO:0003677">
    <property type="term" value="F:DNA binding"/>
    <property type="evidence" value="ECO:0007669"/>
    <property type="project" value="UniProtKB-KW"/>
</dbReference>
<dbReference type="EMBL" id="FNLO01000001">
    <property type="protein sequence ID" value="SDV46688.1"/>
    <property type="molecule type" value="Genomic_DNA"/>
</dbReference>
<dbReference type="CDD" id="cd06257">
    <property type="entry name" value="DnaJ"/>
    <property type="match status" value="1"/>
</dbReference>
<keyword evidence="1" id="KW-0963">Cytoplasm</keyword>
<dbReference type="Pfam" id="PF00226">
    <property type="entry name" value="DnaJ"/>
    <property type="match status" value="1"/>
</dbReference>
<keyword evidence="2 5" id="KW-0238">DNA-binding</keyword>
<accession>A0A1H2PJX3</accession>
<dbReference type="PROSITE" id="PS50076">
    <property type="entry name" value="DNAJ_2"/>
    <property type="match status" value="1"/>
</dbReference>
<evidence type="ECO:0000256" key="2">
    <source>
        <dbReference type="ARBA" id="ARBA00023125"/>
    </source>
</evidence>
<organism evidence="5 6">
    <name type="scientific">Chitinasiproducens palmae</name>
    <dbReference type="NCBI Taxonomy" id="1770053"/>
    <lineage>
        <taxon>Bacteria</taxon>
        <taxon>Pseudomonadati</taxon>
        <taxon>Pseudomonadota</taxon>
        <taxon>Betaproteobacteria</taxon>
        <taxon>Burkholderiales</taxon>
        <taxon>Burkholderiaceae</taxon>
        <taxon>Chitinasiproducens</taxon>
    </lineage>
</organism>
<dbReference type="PANTHER" id="PTHR43096:SF52">
    <property type="entry name" value="DNAJ HOMOLOG 1, MITOCHONDRIAL-RELATED"/>
    <property type="match status" value="1"/>
</dbReference>
<dbReference type="RefSeq" id="WP_091904277.1">
    <property type="nucleotide sequence ID" value="NZ_FNLO01000001.1"/>
</dbReference>